<proteinExistence type="predicted"/>
<dbReference type="EMBL" id="JADNYJ010000017">
    <property type="protein sequence ID" value="KAF8906756.1"/>
    <property type="molecule type" value="Genomic_DNA"/>
</dbReference>
<keyword evidence="2" id="KW-1185">Reference proteome</keyword>
<accession>A0A9P5TS00</accession>
<evidence type="ECO:0000313" key="1">
    <source>
        <dbReference type="EMBL" id="KAF8906756.1"/>
    </source>
</evidence>
<name>A0A9P5TS00_GYMJU</name>
<sequence length="216" mass="23962">MDVISAALTICSVCNRIIDWISNLSDKETLLKDISFTVLQVHDLLHPFTSSTFNRSGTGEYQLSQSIRSVGAVVRRIDEHIQVYQLKKTQKILAFLKPGAVIQKLKDDQTQLNHQLVILLASIAAVGYFRDHEKDEGSDRALAALTEKLEISSDTSSATMVAINTALDELKAEDAREFWKDYIGIKASYSSFYSASSLVESASRSTLLPPTYSLLD</sequence>
<protein>
    <submittedName>
        <fullName evidence="1">Uncharacterized protein</fullName>
    </submittedName>
</protein>
<dbReference type="OrthoDB" id="3254241at2759"/>
<dbReference type="Proteomes" id="UP000724874">
    <property type="component" value="Unassembled WGS sequence"/>
</dbReference>
<gene>
    <name evidence="1" type="ORF">CPB84DRAFT_1844219</name>
</gene>
<dbReference type="AlphaFoldDB" id="A0A9P5TS00"/>
<comment type="caution">
    <text evidence="1">The sequence shown here is derived from an EMBL/GenBank/DDBJ whole genome shotgun (WGS) entry which is preliminary data.</text>
</comment>
<evidence type="ECO:0000313" key="2">
    <source>
        <dbReference type="Proteomes" id="UP000724874"/>
    </source>
</evidence>
<reference evidence="1" key="1">
    <citation type="submission" date="2020-11" db="EMBL/GenBank/DDBJ databases">
        <authorList>
            <consortium name="DOE Joint Genome Institute"/>
            <person name="Ahrendt S."/>
            <person name="Riley R."/>
            <person name="Andreopoulos W."/>
            <person name="LaButti K."/>
            <person name="Pangilinan J."/>
            <person name="Ruiz-duenas F.J."/>
            <person name="Barrasa J.M."/>
            <person name="Sanchez-Garcia M."/>
            <person name="Camarero S."/>
            <person name="Miyauchi S."/>
            <person name="Serrano A."/>
            <person name="Linde D."/>
            <person name="Babiker R."/>
            <person name="Drula E."/>
            <person name="Ayuso-Fernandez I."/>
            <person name="Pacheco R."/>
            <person name="Padilla G."/>
            <person name="Ferreira P."/>
            <person name="Barriuso J."/>
            <person name="Kellner H."/>
            <person name="Castanera R."/>
            <person name="Alfaro M."/>
            <person name="Ramirez L."/>
            <person name="Pisabarro A.G."/>
            <person name="Kuo A."/>
            <person name="Tritt A."/>
            <person name="Lipzen A."/>
            <person name="He G."/>
            <person name="Yan M."/>
            <person name="Ng V."/>
            <person name="Cullen D."/>
            <person name="Martin F."/>
            <person name="Rosso M.-N."/>
            <person name="Henrissat B."/>
            <person name="Hibbett D."/>
            <person name="Martinez A.T."/>
            <person name="Grigoriev I.V."/>
        </authorList>
    </citation>
    <scope>NUCLEOTIDE SEQUENCE</scope>
    <source>
        <strain evidence="1">AH 44721</strain>
    </source>
</reference>
<organism evidence="1 2">
    <name type="scientific">Gymnopilus junonius</name>
    <name type="common">Spectacular rustgill mushroom</name>
    <name type="synonym">Gymnopilus spectabilis subsp. junonius</name>
    <dbReference type="NCBI Taxonomy" id="109634"/>
    <lineage>
        <taxon>Eukaryota</taxon>
        <taxon>Fungi</taxon>
        <taxon>Dikarya</taxon>
        <taxon>Basidiomycota</taxon>
        <taxon>Agaricomycotina</taxon>
        <taxon>Agaricomycetes</taxon>
        <taxon>Agaricomycetidae</taxon>
        <taxon>Agaricales</taxon>
        <taxon>Agaricineae</taxon>
        <taxon>Hymenogastraceae</taxon>
        <taxon>Gymnopilus</taxon>
    </lineage>
</organism>